<sequence length="139" mass="15594">MSPNLCRMCCVLPGKGARLLDPYIGMTRSGSLLSGGGSTRTAKEPEINPKPLQRAFRHHDKPRPQERTSGFYDSVRELAMPARGEVLEHLQQPSHPDHQPNNLQPTSRIAKAEQSRYRGKSGEPLPVRRRGRNRSQFDG</sequence>
<accession>A0A512BUX6</accession>
<dbReference type="EMBL" id="BJYU01000048">
    <property type="protein sequence ID" value="GEO15774.1"/>
    <property type="molecule type" value="Genomic_DNA"/>
</dbReference>
<comment type="caution">
    <text evidence="2">The sequence shown here is derived from an EMBL/GenBank/DDBJ whole genome shotgun (WGS) entry which is preliminary data.</text>
</comment>
<organism evidence="2 3">
    <name type="scientific">Microvirga aerophila</name>
    <dbReference type="NCBI Taxonomy" id="670291"/>
    <lineage>
        <taxon>Bacteria</taxon>
        <taxon>Pseudomonadati</taxon>
        <taxon>Pseudomonadota</taxon>
        <taxon>Alphaproteobacteria</taxon>
        <taxon>Hyphomicrobiales</taxon>
        <taxon>Methylobacteriaceae</taxon>
        <taxon>Microvirga</taxon>
    </lineage>
</organism>
<dbReference type="AlphaFoldDB" id="A0A512BUX6"/>
<reference evidence="2 3" key="1">
    <citation type="submission" date="2019-07" db="EMBL/GenBank/DDBJ databases">
        <title>Whole genome shotgun sequence of Microvirga aerophila NBRC 106136.</title>
        <authorList>
            <person name="Hosoyama A."/>
            <person name="Uohara A."/>
            <person name="Ohji S."/>
            <person name="Ichikawa N."/>
        </authorList>
    </citation>
    <scope>NUCLEOTIDE SEQUENCE [LARGE SCALE GENOMIC DNA]</scope>
    <source>
        <strain evidence="2 3">NBRC 106136</strain>
    </source>
</reference>
<evidence type="ECO:0000313" key="3">
    <source>
        <dbReference type="Proteomes" id="UP000321085"/>
    </source>
</evidence>
<gene>
    <name evidence="2" type="ORF">MAE02_34700</name>
</gene>
<name>A0A512BUX6_9HYPH</name>
<keyword evidence="3" id="KW-1185">Reference proteome</keyword>
<evidence type="ECO:0000313" key="2">
    <source>
        <dbReference type="EMBL" id="GEO15774.1"/>
    </source>
</evidence>
<protein>
    <submittedName>
        <fullName evidence="2">Uncharacterized protein</fullName>
    </submittedName>
</protein>
<evidence type="ECO:0000256" key="1">
    <source>
        <dbReference type="SAM" id="MobiDB-lite"/>
    </source>
</evidence>
<dbReference type="Proteomes" id="UP000321085">
    <property type="component" value="Unassembled WGS sequence"/>
</dbReference>
<proteinExistence type="predicted"/>
<feature type="region of interest" description="Disordered" evidence="1">
    <location>
        <begin position="29"/>
        <end position="139"/>
    </location>
</feature>
<feature type="compositionally biased region" description="Polar residues" evidence="1">
    <location>
        <begin position="91"/>
        <end position="107"/>
    </location>
</feature>